<name>A0ABP7AXP6_9ACTN</name>
<protein>
    <recommendedName>
        <fullName evidence="4">SPW repeat-containing protein</fullName>
    </recommendedName>
</protein>
<organism evidence="2 3">
    <name type="scientific">Microlunatus ginsengisoli</name>
    <dbReference type="NCBI Taxonomy" id="363863"/>
    <lineage>
        <taxon>Bacteria</taxon>
        <taxon>Bacillati</taxon>
        <taxon>Actinomycetota</taxon>
        <taxon>Actinomycetes</taxon>
        <taxon>Propionibacteriales</taxon>
        <taxon>Propionibacteriaceae</taxon>
        <taxon>Microlunatus</taxon>
    </lineage>
</organism>
<dbReference type="Proteomes" id="UP001501490">
    <property type="component" value="Unassembled WGS sequence"/>
</dbReference>
<evidence type="ECO:0000313" key="3">
    <source>
        <dbReference type="Proteomes" id="UP001501490"/>
    </source>
</evidence>
<evidence type="ECO:0000256" key="1">
    <source>
        <dbReference type="SAM" id="Phobius"/>
    </source>
</evidence>
<keyword evidence="1" id="KW-0472">Membrane</keyword>
<keyword evidence="1" id="KW-1133">Transmembrane helix</keyword>
<dbReference type="EMBL" id="BAABAB010000056">
    <property type="protein sequence ID" value="GAA3642997.1"/>
    <property type="molecule type" value="Genomic_DNA"/>
</dbReference>
<sequence length="95" mass="10388">MGCLLALLAGFAPRIALALVWIFTNLVDRAFNGFVIPLLGLLLFPYATLFYVLAFNPILGGLSGWGWIFVVLGFIFDVGHWVGGGVTGRRRYARA</sequence>
<keyword evidence="3" id="KW-1185">Reference proteome</keyword>
<evidence type="ECO:0008006" key="4">
    <source>
        <dbReference type="Google" id="ProtNLM"/>
    </source>
</evidence>
<gene>
    <name evidence="2" type="ORF">GCM10022236_52030</name>
</gene>
<reference evidence="3" key="1">
    <citation type="journal article" date="2019" name="Int. J. Syst. Evol. Microbiol.">
        <title>The Global Catalogue of Microorganisms (GCM) 10K type strain sequencing project: providing services to taxonomists for standard genome sequencing and annotation.</title>
        <authorList>
            <consortium name="The Broad Institute Genomics Platform"/>
            <consortium name="The Broad Institute Genome Sequencing Center for Infectious Disease"/>
            <person name="Wu L."/>
            <person name="Ma J."/>
        </authorList>
    </citation>
    <scope>NUCLEOTIDE SEQUENCE [LARGE SCALE GENOMIC DNA]</scope>
    <source>
        <strain evidence="3">JCM 16929</strain>
    </source>
</reference>
<dbReference type="RefSeq" id="WP_344810038.1">
    <property type="nucleotide sequence ID" value="NZ_BAABAB010000056.1"/>
</dbReference>
<comment type="caution">
    <text evidence="2">The sequence shown here is derived from an EMBL/GenBank/DDBJ whole genome shotgun (WGS) entry which is preliminary data.</text>
</comment>
<accession>A0ABP7AXP6</accession>
<keyword evidence="1" id="KW-0812">Transmembrane</keyword>
<proteinExistence type="predicted"/>
<evidence type="ECO:0000313" key="2">
    <source>
        <dbReference type="EMBL" id="GAA3642997.1"/>
    </source>
</evidence>
<feature type="transmembrane region" description="Helical" evidence="1">
    <location>
        <begin position="34"/>
        <end position="53"/>
    </location>
</feature>
<feature type="transmembrane region" description="Helical" evidence="1">
    <location>
        <begin position="65"/>
        <end position="83"/>
    </location>
</feature>